<dbReference type="EnsemblBacteria" id="ABC23146">
    <property type="protein sequence ID" value="ABC23146"/>
    <property type="gene ID" value="Rru_A2346"/>
</dbReference>
<dbReference type="Gene3D" id="2.60.120.1440">
    <property type="match status" value="1"/>
</dbReference>
<dbReference type="EMBL" id="CP000230">
    <property type="protein sequence ID" value="ABC23146.1"/>
    <property type="molecule type" value="Genomic_DNA"/>
</dbReference>
<dbReference type="PATRIC" id="fig|269796.9.peg.2448"/>
<feature type="domain" description="FecR protein" evidence="2">
    <location>
        <begin position="66"/>
        <end position="163"/>
    </location>
</feature>
<sequence length="300" mass="29690">MTPADSKDWLFAAVALTTAATHPAVAAEGPKVGVVTGAVSSTRGVSGAPTNTTAVVLGDGVQAGETLRTGPNGIIHILFLDQSSVTLGPGSSLTLDSFSHDPSTRSGKIAMTLHEGSLRVVGGMNSKSNETEVRTAGGTVGILGGISIVESRGQSTSATFLFGQQMRVTDQSGATQTVLRPGFSVTSSQNGVGSPQSAPPQQLSSLTSRFEGTTGQGGGAPASAAPPSAPSAPQAPLIATSDRPAGQGVPTSGLAQDRLSNPNSALVGAAMGSSRPDAVADVDSAPPINAVRTTPPVATS</sequence>
<dbReference type="KEGG" id="rru:Rru_A2346"/>
<protein>
    <recommendedName>
        <fullName evidence="2">FecR protein domain-containing protein</fullName>
    </recommendedName>
</protein>
<name>Q2RRU9_RHORT</name>
<feature type="region of interest" description="Disordered" evidence="1">
    <location>
        <begin position="183"/>
        <end position="300"/>
    </location>
</feature>
<reference evidence="3 4" key="1">
    <citation type="journal article" date="2011" name="Stand. Genomic Sci.">
        <title>Complete genome sequence of Rhodospirillum rubrum type strain (S1).</title>
        <authorList>
            <person name="Munk A.C."/>
            <person name="Copeland A."/>
            <person name="Lucas S."/>
            <person name="Lapidus A."/>
            <person name="Del Rio T.G."/>
            <person name="Barry K."/>
            <person name="Detter J.C."/>
            <person name="Hammon N."/>
            <person name="Israni S."/>
            <person name="Pitluck S."/>
            <person name="Brettin T."/>
            <person name="Bruce D."/>
            <person name="Han C."/>
            <person name="Tapia R."/>
            <person name="Gilna P."/>
            <person name="Schmutz J."/>
            <person name="Larimer F."/>
            <person name="Land M."/>
            <person name="Kyrpides N.C."/>
            <person name="Mavromatis K."/>
            <person name="Richardson P."/>
            <person name="Rohde M."/>
            <person name="Goker M."/>
            <person name="Klenk H.P."/>
            <person name="Zhang Y."/>
            <person name="Roberts G.P."/>
            <person name="Reslewic S."/>
            <person name="Schwartz D.C."/>
        </authorList>
    </citation>
    <scope>NUCLEOTIDE SEQUENCE [LARGE SCALE GENOMIC DNA]</scope>
    <source>
        <strain evidence="4">ATCC 11170 / ATH 1.1.1 / DSM 467 / LMG 4362 / NCIMB 8255 / S1</strain>
    </source>
</reference>
<feature type="compositionally biased region" description="Polar residues" evidence="1">
    <location>
        <begin position="249"/>
        <end position="264"/>
    </location>
</feature>
<dbReference type="eggNOG" id="COG4254">
    <property type="taxonomic scope" value="Bacteria"/>
</dbReference>
<evidence type="ECO:0000313" key="4">
    <source>
        <dbReference type="Proteomes" id="UP000001929"/>
    </source>
</evidence>
<dbReference type="Pfam" id="PF04773">
    <property type="entry name" value="FecR"/>
    <property type="match status" value="1"/>
</dbReference>
<feature type="compositionally biased region" description="Polar residues" evidence="1">
    <location>
        <begin position="183"/>
        <end position="193"/>
    </location>
</feature>
<dbReference type="AlphaFoldDB" id="Q2RRU9"/>
<organism evidence="3 4">
    <name type="scientific">Rhodospirillum rubrum (strain ATCC 11170 / ATH 1.1.1 / DSM 467 / LMG 4362 / NCIMB 8255 / S1)</name>
    <dbReference type="NCBI Taxonomy" id="269796"/>
    <lineage>
        <taxon>Bacteria</taxon>
        <taxon>Pseudomonadati</taxon>
        <taxon>Pseudomonadota</taxon>
        <taxon>Alphaproteobacteria</taxon>
        <taxon>Rhodospirillales</taxon>
        <taxon>Rhodospirillaceae</taxon>
        <taxon>Rhodospirillum</taxon>
    </lineage>
</organism>
<feature type="compositionally biased region" description="Low complexity" evidence="1">
    <location>
        <begin position="194"/>
        <end position="208"/>
    </location>
</feature>
<dbReference type="HOGENOM" id="CLU_927122_0_0_5"/>
<evidence type="ECO:0000313" key="3">
    <source>
        <dbReference type="EMBL" id="ABC23146.1"/>
    </source>
</evidence>
<evidence type="ECO:0000259" key="2">
    <source>
        <dbReference type="Pfam" id="PF04773"/>
    </source>
</evidence>
<dbReference type="InterPro" id="IPR006860">
    <property type="entry name" value="FecR"/>
</dbReference>
<feature type="compositionally biased region" description="Low complexity" evidence="1">
    <location>
        <begin position="221"/>
        <end position="236"/>
    </location>
</feature>
<proteinExistence type="predicted"/>
<accession>Q2RRU9</accession>
<keyword evidence="4" id="KW-1185">Reference proteome</keyword>
<evidence type="ECO:0000256" key="1">
    <source>
        <dbReference type="SAM" id="MobiDB-lite"/>
    </source>
</evidence>
<dbReference type="Proteomes" id="UP000001929">
    <property type="component" value="Chromosome"/>
</dbReference>
<dbReference type="RefSeq" id="WP_011390099.1">
    <property type="nucleotide sequence ID" value="NC_007643.1"/>
</dbReference>
<gene>
    <name evidence="3" type="ordered locus">Rru_A2346</name>
</gene>
<dbReference type="STRING" id="269796.Rru_A2346"/>